<accession>A0A1F6ARB8</accession>
<feature type="transmembrane region" description="Helical" evidence="1">
    <location>
        <begin position="6"/>
        <end position="26"/>
    </location>
</feature>
<protein>
    <recommendedName>
        <fullName evidence="4">Big-1 domain-containing protein</fullName>
    </recommendedName>
</protein>
<proteinExistence type="predicted"/>
<keyword evidence="1" id="KW-0472">Membrane</keyword>
<reference evidence="2 3" key="1">
    <citation type="journal article" date="2016" name="Nat. Commun.">
        <title>Thousands of microbial genomes shed light on interconnected biogeochemical processes in an aquifer system.</title>
        <authorList>
            <person name="Anantharaman K."/>
            <person name="Brown C.T."/>
            <person name="Hug L.A."/>
            <person name="Sharon I."/>
            <person name="Castelle C.J."/>
            <person name="Probst A.J."/>
            <person name="Thomas B.C."/>
            <person name="Singh A."/>
            <person name="Wilkins M.J."/>
            <person name="Karaoz U."/>
            <person name="Brodie E.L."/>
            <person name="Williams K.H."/>
            <person name="Hubbard S.S."/>
            <person name="Banfield J.F."/>
        </authorList>
    </citation>
    <scope>NUCLEOTIDE SEQUENCE [LARGE SCALE GENOMIC DNA]</scope>
</reference>
<gene>
    <name evidence="2" type="ORF">A2960_03275</name>
</gene>
<evidence type="ECO:0008006" key="4">
    <source>
        <dbReference type="Google" id="ProtNLM"/>
    </source>
</evidence>
<comment type="caution">
    <text evidence="2">The sequence shown here is derived from an EMBL/GenBank/DDBJ whole genome shotgun (WGS) entry which is preliminary data.</text>
</comment>
<keyword evidence="1" id="KW-0812">Transmembrane</keyword>
<evidence type="ECO:0000256" key="1">
    <source>
        <dbReference type="SAM" id="Phobius"/>
    </source>
</evidence>
<name>A0A1F6ARB8_9BACT</name>
<dbReference type="Proteomes" id="UP000176609">
    <property type="component" value="Unassembled WGS sequence"/>
</dbReference>
<organism evidence="2 3">
    <name type="scientific">Candidatus Gottesmanbacteria bacterium RIFCSPLOWO2_01_FULL_39_12b</name>
    <dbReference type="NCBI Taxonomy" id="1798388"/>
    <lineage>
        <taxon>Bacteria</taxon>
        <taxon>Candidatus Gottesmaniibacteriota</taxon>
    </lineage>
</organism>
<dbReference type="AlphaFoldDB" id="A0A1F6ARB8"/>
<keyword evidence="1" id="KW-1133">Transmembrane helix</keyword>
<dbReference type="EMBL" id="MFJR01000006">
    <property type="protein sequence ID" value="OGG27208.1"/>
    <property type="molecule type" value="Genomic_DNA"/>
</dbReference>
<evidence type="ECO:0000313" key="2">
    <source>
        <dbReference type="EMBL" id="OGG27208.1"/>
    </source>
</evidence>
<sequence length="157" mass="16955">MKDKKFIILTGLFFLVFVLGVGVLTLEQPLSRFLRASNVTPPSPKKSIILVTSPSRVAVNNPVNILVTVRGEDTKVLPAGRRVRLFAYMNGDPNPSTVTITPNKAVSDQPNTGETEDVGAKFTITSSATGIVTLRVTDITDKEINLGNNPTVEFVSE</sequence>
<evidence type="ECO:0000313" key="3">
    <source>
        <dbReference type="Proteomes" id="UP000176609"/>
    </source>
</evidence>